<name>A0A3B9QVN0_9CORY</name>
<dbReference type="GO" id="GO:0004674">
    <property type="term" value="F:protein serine/threonine kinase activity"/>
    <property type="evidence" value="ECO:0007669"/>
    <property type="project" value="UniProtKB-KW"/>
</dbReference>
<dbReference type="InterPro" id="IPR008271">
    <property type="entry name" value="Ser/Thr_kinase_AS"/>
</dbReference>
<dbReference type="Pfam" id="PF00069">
    <property type="entry name" value="Pkinase"/>
    <property type="match status" value="1"/>
</dbReference>
<dbReference type="AlphaFoldDB" id="A0A3B9QVN0"/>
<dbReference type="Gene3D" id="1.10.510.10">
    <property type="entry name" value="Transferase(Phosphotransferase) domain 1"/>
    <property type="match status" value="1"/>
</dbReference>
<evidence type="ECO:0000256" key="2">
    <source>
        <dbReference type="ARBA" id="ARBA00022527"/>
    </source>
</evidence>
<dbReference type="CDD" id="cd14014">
    <property type="entry name" value="STKc_PknB_like"/>
    <property type="match status" value="1"/>
</dbReference>
<organism evidence="9 10">
    <name type="scientific">Corynebacterium variabile</name>
    <dbReference type="NCBI Taxonomy" id="1727"/>
    <lineage>
        <taxon>Bacteria</taxon>
        <taxon>Bacillati</taxon>
        <taxon>Actinomycetota</taxon>
        <taxon>Actinomycetes</taxon>
        <taxon>Mycobacteriales</taxon>
        <taxon>Corynebacteriaceae</taxon>
        <taxon>Corynebacterium</taxon>
    </lineage>
</organism>
<accession>A0A3B9QVN0</accession>
<proteinExistence type="predicted"/>
<protein>
    <recommendedName>
        <fullName evidence="1">non-specific serine/threonine protein kinase</fullName>
        <ecNumber evidence="1">2.7.11.1</ecNumber>
    </recommendedName>
</protein>
<feature type="binding site" evidence="7">
    <location>
        <position position="67"/>
    </location>
    <ligand>
        <name>ATP</name>
        <dbReference type="ChEBI" id="CHEBI:30616"/>
    </ligand>
</feature>
<evidence type="ECO:0000256" key="5">
    <source>
        <dbReference type="ARBA" id="ARBA00022777"/>
    </source>
</evidence>
<dbReference type="PANTHER" id="PTHR43289">
    <property type="entry name" value="MITOGEN-ACTIVATED PROTEIN KINASE KINASE KINASE 20-RELATED"/>
    <property type="match status" value="1"/>
</dbReference>
<dbReference type="PANTHER" id="PTHR43289:SF6">
    <property type="entry name" value="SERINE_THREONINE-PROTEIN KINASE NEKL-3"/>
    <property type="match status" value="1"/>
</dbReference>
<dbReference type="EMBL" id="DMDD01000221">
    <property type="protein sequence ID" value="HAF72993.1"/>
    <property type="molecule type" value="Genomic_DNA"/>
</dbReference>
<dbReference type="PROSITE" id="PS00107">
    <property type="entry name" value="PROTEIN_KINASE_ATP"/>
    <property type="match status" value="1"/>
</dbReference>
<evidence type="ECO:0000256" key="1">
    <source>
        <dbReference type="ARBA" id="ARBA00012513"/>
    </source>
</evidence>
<evidence type="ECO:0000256" key="4">
    <source>
        <dbReference type="ARBA" id="ARBA00022741"/>
    </source>
</evidence>
<dbReference type="Gene3D" id="3.30.200.20">
    <property type="entry name" value="Phosphorylase Kinase, domain 1"/>
    <property type="match status" value="1"/>
</dbReference>
<dbReference type="InterPro" id="IPR011009">
    <property type="entry name" value="Kinase-like_dom_sf"/>
</dbReference>
<evidence type="ECO:0000259" key="8">
    <source>
        <dbReference type="PROSITE" id="PS50011"/>
    </source>
</evidence>
<keyword evidence="6 7" id="KW-0067">ATP-binding</keyword>
<keyword evidence="5 9" id="KW-0418">Kinase</keyword>
<dbReference type="PROSITE" id="PS50011">
    <property type="entry name" value="PROTEIN_KINASE_DOM"/>
    <property type="match status" value="1"/>
</dbReference>
<evidence type="ECO:0000256" key="3">
    <source>
        <dbReference type="ARBA" id="ARBA00022679"/>
    </source>
</evidence>
<comment type="caution">
    <text evidence="9">The sequence shown here is derived from an EMBL/GenBank/DDBJ whole genome shotgun (WGS) entry which is preliminary data.</text>
</comment>
<feature type="domain" description="Protein kinase" evidence="8">
    <location>
        <begin position="38"/>
        <end position="314"/>
    </location>
</feature>
<dbReference type="Proteomes" id="UP000260925">
    <property type="component" value="Unassembled WGS sequence"/>
</dbReference>
<keyword evidence="3" id="KW-0808">Transferase</keyword>
<keyword evidence="4 7" id="KW-0547">Nucleotide-binding</keyword>
<evidence type="ECO:0000313" key="9">
    <source>
        <dbReference type="EMBL" id="HAF72993.1"/>
    </source>
</evidence>
<evidence type="ECO:0000313" key="10">
    <source>
        <dbReference type="Proteomes" id="UP000260925"/>
    </source>
</evidence>
<dbReference type="SUPFAM" id="SSF56112">
    <property type="entry name" value="Protein kinase-like (PK-like)"/>
    <property type="match status" value="1"/>
</dbReference>
<dbReference type="EC" id="2.7.11.1" evidence="1"/>
<dbReference type="InterPro" id="IPR000719">
    <property type="entry name" value="Prot_kinase_dom"/>
</dbReference>
<evidence type="ECO:0000256" key="7">
    <source>
        <dbReference type="PROSITE-ProRule" id="PRU10141"/>
    </source>
</evidence>
<sequence>MAVNEHGSEHSSDNATAPVPGDNAWTRFLACLEERHSLTDLTQIGKGGMGRVYRARDRDLNRWVAVKVLESTGGGPDSLQRFRQESRILGQLRHPAIVGVHSARTSPEGVAYFVMDYVEGGDLGALIALRRSSGGPFTVAETVELLRPVADALDTIHRMRPQVIHRDVKPANILVPDRAHRDSAWNVPLLTDFGISLTQDETRLTSAGFLIGTDRYMAPEQFRSVQGGPVPGDSVDLYAFALIVFEMLTLRPLRETMSQEAWRFARRFPEVPAHALAAPDQSRAGEIVGVLARALADDPSQRYASAREFLNALESADAGAVTPAAPTAYTAQTTQAAPPPAIPTDGKPLRSRRLLLGAVALLSVAVLVVGGIAVTDTLRHPDWSGDEKAMAAALPQVLPDRQNDAGWLGMTCSAADTGDGERARITCRGGGRTLIAADFGDADTRDRLGSSRELQELSDGECVIKTGPVGDAQVALPQAEGKDRYSLLLASDTAEEDLRGIPVCS</sequence>
<dbReference type="GO" id="GO:0005524">
    <property type="term" value="F:ATP binding"/>
    <property type="evidence" value="ECO:0007669"/>
    <property type="project" value="UniProtKB-UniRule"/>
</dbReference>
<dbReference type="InterPro" id="IPR017441">
    <property type="entry name" value="Protein_kinase_ATP_BS"/>
</dbReference>
<gene>
    <name evidence="9" type="ORF">DCL06_09295</name>
</gene>
<reference evidence="9 10" key="1">
    <citation type="journal article" date="2018" name="Nat. Biotechnol.">
        <title>A standardized bacterial taxonomy based on genome phylogeny substantially revises the tree of life.</title>
        <authorList>
            <person name="Parks D.H."/>
            <person name="Chuvochina M."/>
            <person name="Waite D.W."/>
            <person name="Rinke C."/>
            <person name="Skarshewski A."/>
            <person name="Chaumeil P.A."/>
            <person name="Hugenholtz P."/>
        </authorList>
    </citation>
    <scope>NUCLEOTIDE SEQUENCE [LARGE SCALE GENOMIC DNA]</scope>
    <source>
        <strain evidence="9">UBA9851</strain>
    </source>
</reference>
<dbReference type="SMART" id="SM00220">
    <property type="entry name" value="S_TKc"/>
    <property type="match status" value="1"/>
</dbReference>
<dbReference type="PROSITE" id="PS00108">
    <property type="entry name" value="PROTEIN_KINASE_ST"/>
    <property type="match status" value="1"/>
</dbReference>
<keyword evidence="2 9" id="KW-0723">Serine/threonine-protein kinase</keyword>
<evidence type="ECO:0000256" key="6">
    <source>
        <dbReference type="ARBA" id="ARBA00022840"/>
    </source>
</evidence>